<comment type="caution">
    <text evidence="13">The sequence shown here is derived from an EMBL/GenBank/DDBJ whole genome shotgun (WGS) entry which is preliminary data.</text>
</comment>
<evidence type="ECO:0000256" key="1">
    <source>
        <dbReference type="ARBA" id="ARBA00004609"/>
    </source>
</evidence>
<evidence type="ECO:0000256" key="9">
    <source>
        <dbReference type="ARBA" id="ARBA00024686"/>
    </source>
</evidence>
<proteinExistence type="inferred from homology"/>
<dbReference type="FunFam" id="2.30.180.10:FF:000006">
    <property type="entry name" value="Fasciclin-like arabinogalactan protein 11"/>
    <property type="match status" value="1"/>
</dbReference>
<reference evidence="13 14" key="1">
    <citation type="submission" date="2020-08" db="EMBL/GenBank/DDBJ databases">
        <title>Plant Genome Project.</title>
        <authorList>
            <person name="Zhang R.-G."/>
        </authorList>
    </citation>
    <scope>NUCLEOTIDE SEQUENCE [LARGE SCALE GENOMIC DNA]</scope>
    <source>
        <tissue evidence="13">Rhizome</tissue>
    </source>
</reference>
<dbReference type="GO" id="GO:0098552">
    <property type="term" value="C:side of membrane"/>
    <property type="evidence" value="ECO:0007669"/>
    <property type="project" value="UniProtKB-KW"/>
</dbReference>
<dbReference type="InterPro" id="IPR036378">
    <property type="entry name" value="FAS1_dom_sf"/>
</dbReference>
<keyword evidence="3" id="KW-1003">Cell membrane</keyword>
<comment type="subcellular location">
    <subcellularLocation>
        <location evidence="1">Cell membrane</location>
        <topology evidence="1">Lipid-anchor</topology>
        <topology evidence="1">GPI-anchor</topology>
    </subcellularLocation>
</comment>
<dbReference type="SMART" id="SM00554">
    <property type="entry name" value="FAS1"/>
    <property type="match status" value="1"/>
</dbReference>
<accession>A0A8J5GAP0</accession>
<dbReference type="InterPro" id="IPR045003">
    <property type="entry name" value="FLA_A"/>
</dbReference>
<organism evidence="13 14">
    <name type="scientific">Zingiber officinale</name>
    <name type="common">Ginger</name>
    <name type="synonym">Amomum zingiber</name>
    <dbReference type="NCBI Taxonomy" id="94328"/>
    <lineage>
        <taxon>Eukaryota</taxon>
        <taxon>Viridiplantae</taxon>
        <taxon>Streptophyta</taxon>
        <taxon>Embryophyta</taxon>
        <taxon>Tracheophyta</taxon>
        <taxon>Spermatophyta</taxon>
        <taxon>Magnoliopsida</taxon>
        <taxon>Liliopsida</taxon>
        <taxon>Zingiberales</taxon>
        <taxon>Zingiberaceae</taxon>
        <taxon>Zingiber</taxon>
    </lineage>
</organism>
<feature type="domain" description="FAS1" evidence="12">
    <location>
        <begin position="37"/>
        <end position="172"/>
    </location>
</feature>
<feature type="region of interest" description="Disordered" evidence="10">
    <location>
        <begin position="193"/>
        <end position="235"/>
    </location>
</feature>
<feature type="compositionally biased region" description="Low complexity" evidence="10">
    <location>
        <begin position="220"/>
        <end position="235"/>
    </location>
</feature>
<evidence type="ECO:0000256" key="6">
    <source>
        <dbReference type="ARBA" id="ARBA00022974"/>
    </source>
</evidence>
<protein>
    <recommendedName>
        <fullName evidence="12">FAS1 domain-containing protein</fullName>
    </recommendedName>
</protein>
<dbReference type="AlphaFoldDB" id="A0A8J5GAP0"/>
<dbReference type="PANTHER" id="PTHR32077">
    <property type="entry name" value="FASCICLIN-LIKE ARABINOGALACTAN PROTEIN"/>
    <property type="match status" value="1"/>
</dbReference>
<dbReference type="Proteomes" id="UP000734854">
    <property type="component" value="Unassembled WGS sequence"/>
</dbReference>
<comment type="similarity">
    <text evidence="2">Belongs to the fasciclin-like AGP family.</text>
</comment>
<evidence type="ECO:0000256" key="4">
    <source>
        <dbReference type="ARBA" id="ARBA00022622"/>
    </source>
</evidence>
<dbReference type="PROSITE" id="PS50213">
    <property type="entry name" value="FAS1"/>
    <property type="match status" value="1"/>
</dbReference>
<evidence type="ECO:0000313" key="14">
    <source>
        <dbReference type="Proteomes" id="UP000734854"/>
    </source>
</evidence>
<dbReference type="Gene3D" id="2.30.180.10">
    <property type="entry name" value="FAS1 domain"/>
    <property type="match status" value="1"/>
</dbReference>
<evidence type="ECO:0000256" key="8">
    <source>
        <dbReference type="ARBA" id="ARBA00023180"/>
    </source>
</evidence>
<evidence type="ECO:0000256" key="11">
    <source>
        <dbReference type="SAM" id="SignalP"/>
    </source>
</evidence>
<dbReference type="Pfam" id="PF02469">
    <property type="entry name" value="Fasciclin"/>
    <property type="match status" value="1"/>
</dbReference>
<keyword evidence="5 11" id="KW-0732">Signal</keyword>
<keyword evidence="4" id="KW-0449">Lipoprotein</keyword>
<gene>
    <name evidence="13" type="ORF">ZIOFF_035139</name>
</gene>
<dbReference type="GO" id="GO:0005886">
    <property type="term" value="C:plasma membrane"/>
    <property type="evidence" value="ECO:0007669"/>
    <property type="project" value="UniProtKB-SubCell"/>
</dbReference>
<feature type="signal peptide" evidence="11">
    <location>
        <begin position="1"/>
        <end position="27"/>
    </location>
</feature>
<evidence type="ECO:0000259" key="12">
    <source>
        <dbReference type="PROSITE" id="PS50213"/>
    </source>
</evidence>
<keyword evidence="7" id="KW-0472">Membrane</keyword>
<keyword evidence="4" id="KW-0336">GPI-anchor</keyword>
<keyword evidence="8" id="KW-0325">Glycoprotein</keyword>
<evidence type="ECO:0000256" key="2">
    <source>
        <dbReference type="ARBA" id="ARBA00007843"/>
    </source>
</evidence>
<evidence type="ECO:0000256" key="10">
    <source>
        <dbReference type="SAM" id="MobiDB-lite"/>
    </source>
</evidence>
<comment type="function">
    <text evidence="9">May be a cell surface adhesion protein.</text>
</comment>
<keyword evidence="6" id="KW-0654">Proteoglycan</keyword>
<dbReference type="InterPro" id="IPR000782">
    <property type="entry name" value="FAS1_domain"/>
</dbReference>
<evidence type="ECO:0000256" key="3">
    <source>
        <dbReference type="ARBA" id="ARBA00022475"/>
    </source>
</evidence>
<evidence type="ECO:0000313" key="13">
    <source>
        <dbReference type="EMBL" id="KAG6502850.1"/>
    </source>
</evidence>
<dbReference type="PANTHER" id="PTHR32077:SF54">
    <property type="entry name" value="FASCICLIN-LIKE ARABINOGALACTAN PROTEIN 13-RELATED"/>
    <property type="match status" value="1"/>
</dbReference>
<dbReference type="GO" id="GO:0009834">
    <property type="term" value="P:plant-type secondary cell wall biogenesis"/>
    <property type="evidence" value="ECO:0007669"/>
    <property type="project" value="UniProtKB-ARBA"/>
</dbReference>
<feature type="compositionally biased region" description="Polar residues" evidence="10">
    <location>
        <begin position="201"/>
        <end position="211"/>
    </location>
</feature>
<name>A0A8J5GAP0_ZINOF</name>
<feature type="chain" id="PRO_5035201155" description="FAS1 domain-containing protein" evidence="11">
    <location>
        <begin position="28"/>
        <end position="263"/>
    </location>
</feature>
<dbReference type="EMBL" id="JACMSC010000010">
    <property type="protein sequence ID" value="KAG6502850.1"/>
    <property type="molecule type" value="Genomic_DNA"/>
</dbReference>
<dbReference type="SUPFAM" id="SSF82153">
    <property type="entry name" value="FAS1 domain"/>
    <property type="match status" value="1"/>
</dbReference>
<evidence type="ECO:0000256" key="5">
    <source>
        <dbReference type="ARBA" id="ARBA00022729"/>
    </source>
</evidence>
<keyword evidence="14" id="KW-1185">Reference proteome</keyword>
<evidence type="ECO:0000256" key="7">
    <source>
        <dbReference type="ARBA" id="ARBA00023136"/>
    </source>
</evidence>
<sequence length="263" mass="27517">MAPSSCLMFFFLSVSSFLLLTAPPVRSQAPSPSSGGPLNLTAILVKAGQYSSFVRLLQQTRIDVQLNSQLNNSYNGITVFAPTDNAFAGLGTLNKLSQQEQINLVLYHVLPRYYSFATFQSASNPLPTQASDRTGVFTLNITTTAVNANQANISTGVVNTTFSNVLYADFPLAAYSVDKVLLPYAIFGPKPPASAPAPSARSNHATTNSSDAGIAPPPGSRSSSNNDAGGGSSSAATRRAREVGYWSLIAGVGFLGMAAGNIL</sequence>